<evidence type="ECO:0000256" key="5">
    <source>
        <dbReference type="ARBA" id="ARBA00022989"/>
    </source>
</evidence>
<dbReference type="KEGG" id="bmor:101739731"/>
<keyword evidence="5 9" id="KW-1133">Transmembrane helix</keyword>
<evidence type="ECO:0000256" key="3">
    <source>
        <dbReference type="ARBA" id="ARBA00022692"/>
    </source>
</evidence>
<evidence type="ECO:0000256" key="4">
    <source>
        <dbReference type="ARBA" id="ARBA00022725"/>
    </source>
</evidence>
<comment type="subcellular location">
    <subcellularLocation>
        <location evidence="9">Cell membrane</location>
        <topology evidence="9">Multi-pass membrane protein</topology>
    </subcellularLocation>
    <subcellularLocation>
        <location evidence="1">Membrane</location>
        <topology evidence="1">Multi-pass membrane protein</topology>
    </subcellularLocation>
</comment>
<organism evidence="10 11">
    <name type="scientific">Bombyx mori</name>
    <name type="common">Silk moth</name>
    <dbReference type="NCBI Taxonomy" id="7091"/>
    <lineage>
        <taxon>Eukaryota</taxon>
        <taxon>Metazoa</taxon>
        <taxon>Ecdysozoa</taxon>
        <taxon>Arthropoda</taxon>
        <taxon>Hexapoda</taxon>
        <taxon>Insecta</taxon>
        <taxon>Pterygota</taxon>
        <taxon>Neoptera</taxon>
        <taxon>Endopterygota</taxon>
        <taxon>Lepidoptera</taxon>
        <taxon>Glossata</taxon>
        <taxon>Ditrysia</taxon>
        <taxon>Bombycoidea</taxon>
        <taxon>Bombycidae</taxon>
        <taxon>Bombycinae</taxon>
        <taxon>Bombyx</taxon>
    </lineage>
</organism>
<dbReference type="Proteomes" id="UP000005204">
    <property type="component" value="Unassembled WGS sequence"/>
</dbReference>
<keyword evidence="3 9" id="KW-0812">Transmembrane</keyword>
<keyword evidence="4 9" id="KW-0552">Olfaction</keyword>
<accession>A0A8R2DK51</accession>
<evidence type="ECO:0000256" key="8">
    <source>
        <dbReference type="ARBA" id="ARBA00023224"/>
    </source>
</evidence>
<sequence>MEELRGLPEDYLEPLLPCLDLIKRCNVTFFDNGTLFNRYWRYFYIIPCVVAFYIFLSAYMMQVFEGQLELSELAYVVSVYVVSNQAIVKAIIVVLKSKEIRSIILELGQAWRTEDLSDAQINKKKILLKRLNFVSKAFYWMNIIGSWQYMLTPLCEILIRKYVLKQEPEHVLPFSCKFPFDPTANWPTYLGVYSFQTYSMFLIVYCYVGVELLMVNLCAHISTEFALLHEDLRNLTPLRNSKGKGLGNGIRKIVRHHVKLIRLSQQLDNIFNIMIFINLSSVTFTICFFGFAAKVARTAIEKAKNFIGVIALIVQIFNLCYYAELLQDASSTIADAAYENLWYNGGIDHQKNLLFIIKRSQNPCSLTSMKYSPIALNTFTAILSTAWSYFSLISSLYEGETT</sequence>
<feature type="transmembrane region" description="Helical" evidence="9">
    <location>
        <begin position="305"/>
        <end position="323"/>
    </location>
</feature>
<evidence type="ECO:0000313" key="10">
    <source>
        <dbReference type="EnsemblMetazoa" id="XP_021203274.1"/>
    </source>
</evidence>
<keyword evidence="6 9" id="KW-0472">Membrane</keyword>
<evidence type="ECO:0000256" key="2">
    <source>
        <dbReference type="ARBA" id="ARBA00022606"/>
    </source>
</evidence>
<name>A0A8R2DK51_BOMMO</name>
<dbReference type="GO" id="GO:0004984">
    <property type="term" value="F:olfactory receptor activity"/>
    <property type="evidence" value="ECO:0007669"/>
    <property type="project" value="InterPro"/>
</dbReference>
<dbReference type="GO" id="GO:0005549">
    <property type="term" value="F:odorant binding"/>
    <property type="evidence" value="ECO:0007669"/>
    <property type="project" value="InterPro"/>
</dbReference>
<proteinExistence type="inferred from homology"/>
<dbReference type="EnsemblMetazoa" id="XM_021347599.2">
    <property type="protein sequence ID" value="XP_021203274.1"/>
    <property type="gene ID" value="LOC101739731"/>
</dbReference>
<dbReference type="AlphaFoldDB" id="A0A8R2DK51"/>
<dbReference type="InterPro" id="IPR004117">
    <property type="entry name" value="7tm6_olfct_rcpt"/>
</dbReference>
<reference evidence="10" key="2">
    <citation type="submission" date="2022-06" db="UniProtKB">
        <authorList>
            <consortium name="EnsemblMetazoa"/>
        </authorList>
    </citation>
    <scope>IDENTIFICATION</scope>
    <source>
        <strain evidence="10">p50T (Dazao)</strain>
    </source>
</reference>
<comment type="similarity">
    <text evidence="9">Belongs to the insect chemoreceptor superfamily. Heteromeric odorant receptor channel (TC 1.A.69) family.</text>
</comment>
<dbReference type="RefSeq" id="XP_021203274.1">
    <property type="nucleotide sequence ID" value="XM_021347599.3"/>
</dbReference>
<feature type="transmembrane region" description="Helical" evidence="9">
    <location>
        <begin position="270"/>
        <end position="293"/>
    </location>
</feature>
<evidence type="ECO:0000313" key="11">
    <source>
        <dbReference type="Proteomes" id="UP000005204"/>
    </source>
</evidence>
<evidence type="ECO:0000256" key="1">
    <source>
        <dbReference type="ARBA" id="ARBA00004141"/>
    </source>
</evidence>
<keyword evidence="11" id="KW-1185">Reference proteome</keyword>
<feature type="transmembrane region" description="Helical" evidence="9">
    <location>
        <begin position="198"/>
        <end position="219"/>
    </location>
</feature>
<keyword evidence="7 9" id="KW-0675">Receptor</keyword>
<feature type="transmembrane region" description="Helical" evidence="9">
    <location>
        <begin position="73"/>
        <end position="95"/>
    </location>
</feature>
<feature type="transmembrane region" description="Helical" evidence="9">
    <location>
        <begin position="42"/>
        <end position="61"/>
    </location>
</feature>
<keyword evidence="2 9" id="KW-0716">Sensory transduction</keyword>
<dbReference type="GeneID" id="101739731"/>
<reference evidence="11" key="1">
    <citation type="journal article" date="2008" name="Insect Biochem. Mol. Biol.">
        <title>The genome of a lepidopteran model insect, the silkworm Bombyx mori.</title>
        <authorList>
            <consortium name="International Silkworm Genome Consortium"/>
        </authorList>
    </citation>
    <scope>NUCLEOTIDE SEQUENCE [LARGE SCALE GENOMIC DNA]</scope>
    <source>
        <strain evidence="11">p50T</strain>
    </source>
</reference>
<dbReference type="Pfam" id="PF02949">
    <property type="entry name" value="7tm_6"/>
    <property type="match status" value="1"/>
</dbReference>
<keyword evidence="8 9" id="KW-0807">Transducer</keyword>
<evidence type="ECO:0000256" key="7">
    <source>
        <dbReference type="ARBA" id="ARBA00023170"/>
    </source>
</evidence>
<dbReference type="GO" id="GO:0007165">
    <property type="term" value="P:signal transduction"/>
    <property type="evidence" value="ECO:0007669"/>
    <property type="project" value="UniProtKB-KW"/>
</dbReference>
<dbReference type="GO" id="GO:0005886">
    <property type="term" value="C:plasma membrane"/>
    <property type="evidence" value="ECO:0007669"/>
    <property type="project" value="UniProtKB-SubCell"/>
</dbReference>
<dbReference type="PANTHER" id="PTHR21137:SF44">
    <property type="entry name" value="ODORANT RECEPTOR 13A-RELATED"/>
    <property type="match status" value="1"/>
</dbReference>
<evidence type="ECO:0000256" key="9">
    <source>
        <dbReference type="RuleBase" id="RU351113"/>
    </source>
</evidence>
<comment type="caution">
    <text evidence="9">Lacks conserved residue(s) required for the propagation of feature annotation.</text>
</comment>
<dbReference type="PANTHER" id="PTHR21137">
    <property type="entry name" value="ODORANT RECEPTOR"/>
    <property type="match status" value="1"/>
</dbReference>
<feature type="transmembrane region" description="Helical" evidence="9">
    <location>
        <begin position="374"/>
        <end position="397"/>
    </location>
</feature>
<protein>
    <recommendedName>
        <fullName evidence="9">Odorant receptor</fullName>
    </recommendedName>
</protein>
<evidence type="ECO:0000256" key="6">
    <source>
        <dbReference type="ARBA" id="ARBA00023136"/>
    </source>
</evidence>